<evidence type="ECO:0000256" key="5">
    <source>
        <dbReference type="SAM" id="Phobius"/>
    </source>
</evidence>
<dbReference type="EMBL" id="JAVDWH010000001">
    <property type="protein sequence ID" value="MDR7086413.1"/>
    <property type="molecule type" value="Genomic_DNA"/>
</dbReference>
<dbReference type="Gene3D" id="1.20.1250.20">
    <property type="entry name" value="MFS general substrate transporter like domains"/>
    <property type="match status" value="1"/>
</dbReference>
<evidence type="ECO:0000313" key="7">
    <source>
        <dbReference type="EMBL" id="MDR7086413.1"/>
    </source>
</evidence>
<dbReference type="PANTHER" id="PTHR23501:SF154">
    <property type="entry name" value="MULTIDRUG-EFFLUX TRANSPORTER RV1634-RELATED"/>
    <property type="match status" value="1"/>
</dbReference>
<comment type="subcellular location">
    <subcellularLocation>
        <location evidence="1">Cell membrane</location>
        <topology evidence="1">Multi-pass membrane protein</topology>
    </subcellularLocation>
</comment>
<organism evidence="7 8">
    <name type="scientific">Aeromicrobium panaciterrae</name>
    <dbReference type="NCBI Taxonomy" id="363861"/>
    <lineage>
        <taxon>Bacteria</taxon>
        <taxon>Bacillati</taxon>
        <taxon>Actinomycetota</taxon>
        <taxon>Actinomycetes</taxon>
        <taxon>Propionibacteriales</taxon>
        <taxon>Nocardioidaceae</taxon>
        <taxon>Aeromicrobium</taxon>
    </lineage>
</organism>
<feature type="transmembrane region" description="Helical" evidence="5">
    <location>
        <begin position="300"/>
        <end position="318"/>
    </location>
</feature>
<evidence type="ECO:0000256" key="2">
    <source>
        <dbReference type="ARBA" id="ARBA00022692"/>
    </source>
</evidence>
<keyword evidence="8" id="KW-1185">Reference proteome</keyword>
<keyword evidence="2 5" id="KW-0812">Transmembrane</keyword>
<evidence type="ECO:0000256" key="3">
    <source>
        <dbReference type="ARBA" id="ARBA00022989"/>
    </source>
</evidence>
<feature type="transmembrane region" description="Helical" evidence="5">
    <location>
        <begin position="330"/>
        <end position="349"/>
    </location>
</feature>
<feature type="transmembrane region" description="Helical" evidence="5">
    <location>
        <begin position="52"/>
        <end position="73"/>
    </location>
</feature>
<gene>
    <name evidence="7" type="ORF">J2X11_001252</name>
</gene>
<dbReference type="SUPFAM" id="SSF103473">
    <property type="entry name" value="MFS general substrate transporter"/>
    <property type="match status" value="1"/>
</dbReference>
<feature type="transmembrane region" description="Helical" evidence="5">
    <location>
        <begin position="231"/>
        <end position="249"/>
    </location>
</feature>
<reference evidence="7 8" key="1">
    <citation type="submission" date="2023-07" db="EMBL/GenBank/DDBJ databases">
        <title>Sorghum-associated microbial communities from plants grown in Nebraska, USA.</title>
        <authorList>
            <person name="Schachtman D."/>
        </authorList>
    </citation>
    <scope>NUCLEOTIDE SEQUENCE [LARGE SCALE GENOMIC DNA]</scope>
    <source>
        <strain evidence="7 8">BE248</strain>
    </source>
</reference>
<dbReference type="PANTHER" id="PTHR23501">
    <property type="entry name" value="MAJOR FACILITATOR SUPERFAMILY"/>
    <property type="match status" value="1"/>
</dbReference>
<name>A0ABU1UMM8_9ACTN</name>
<dbReference type="InterPro" id="IPR036259">
    <property type="entry name" value="MFS_trans_sf"/>
</dbReference>
<evidence type="ECO:0000256" key="4">
    <source>
        <dbReference type="ARBA" id="ARBA00023136"/>
    </source>
</evidence>
<dbReference type="RefSeq" id="WP_309968196.1">
    <property type="nucleotide sequence ID" value="NZ_JAVDWH010000001.1"/>
</dbReference>
<dbReference type="InterPro" id="IPR011701">
    <property type="entry name" value="MFS"/>
</dbReference>
<feature type="transmembrane region" description="Helical" evidence="5">
    <location>
        <begin position="355"/>
        <end position="380"/>
    </location>
</feature>
<protein>
    <submittedName>
        <fullName evidence="7">MFS family permease</fullName>
    </submittedName>
</protein>
<feature type="transmembrane region" description="Helical" evidence="5">
    <location>
        <begin position="209"/>
        <end position="225"/>
    </location>
</feature>
<sequence>MTVETATERERLWLGPYGRVVAGIFALAFLIAFESLAVATVMPVVAKDLDGLSLYALAFAAPTAIAVITMAIAGPMIDRQGPGPGLLAGVGIFVLGLVGAGSAPNMEVFLLGRCVQGLGTGFVGVGLYVVIGSVFPDEMRARVWTVMTSAWLLPGLVGPVIAGMIADHIGWRWVFLSVPLIAVCSVALFWDAVRRVKGDAGVTSDHRRVWWATLTATGILGMSLSGQRGFALWPVLLVAGFALTFAYGPRLLPRGTWLGRRGLPSVIAARSLLSAAFFGAETYVPLSLVEHRGLSVSQAGLLLTSAAVLWFTGSWVAANVPALSSKVLRVRVGAVCVLIGTSAGALSLVDAVPVVLIAAIWSIAGLGMGMAASTLGVLLLDHSAAGEQGVNSAAMQTSDAAVQSIVLAIGSVVFAILLTSHAMTGYVLVFVLAMLTAVVAVAVSARLEARE</sequence>
<dbReference type="Proteomes" id="UP001257739">
    <property type="component" value="Unassembled WGS sequence"/>
</dbReference>
<feature type="transmembrane region" description="Helical" evidence="5">
    <location>
        <begin position="171"/>
        <end position="189"/>
    </location>
</feature>
<evidence type="ECO:0000259" key="6">
    <source>
        <dbReference type="PROSITE" id="PS50850"/>
    </source>
</evidence>
<feature type="transmembrane region" description="Helical" evidence="5">
    <location>
        <begin position="261"/>
        <end position="280"/>
    </location>
</feature>
<feature type="transmembrane region" description="Helical" evidence="5">
    <location>
        <begin position="20"/>
        <end position="46"/>
    </location>
</feature>
<proteinExistence type="predicted"/>
<feature type="domain" description="Major facilitator superfamily (MFS) profile" evidence="6">
    <location>
        <begin position="20"/>
        <end position="451"/>
    </location>
</feature>
<evidence type="ECO:0000256" key="1">
    <source>
        <dbReference type="ARBA" id="ARBA00004651"/>
    </source>
</evidence>
<evidence type="ECO:0000313" key="8">
    <source>
        <dbReference type="Proteomes" id="UP001257739"/>
    </source>
</evidence>
<feature type="transmembrane region" description="Helical" evidence="5">
    <location>
        <begin position="143"/>
        <end position="165"/>
    </location>
</feature>
<dbReference type="Pfam" id="PF07690">
    <property type="entry name" value="MFS_1"/>
    <property type="match status" value="1"/>
</dbReference>
<comment type="caution">
    <text evidence="7">The sequence shown here is derived from an EMBL/GenBank/DDBJ whole genome shotgun (WGS) entry which is preliminary data.</text>
</comment>
<feature type="transmembrane region" description="Helical" evidence="5">
    <location>
        <begin position="85"/>
        <end position="104"/>
    </location>
</feature>
<keyword evidence="3 5" id="KW-1133">Transmembrane helix</keyword>
<dbReference type="InterPro" id="IPR020846">
    <property type="entry name" value="MFS_dom"/>
</dbReference>
<feature type="transmembrane region" description="Helical" evidence="5">
    <location>
        <begin position="110"/>
        <end position="131"/>
    </location>
</feature>
<feature type="transmembrane region" description="Helical" evidence="5">
    <location>
        <begin position="425"/>
        <end position="445"/>
    </location>
</feature>
<accession>A0ABU1UMM8</accession>
<keyword evidence="4 5" id="KW-0472">Membrane</keyword>
<dbReference type="PROSITE" id="PS50850">
    <property type="entry name" value="MFS"/>
    <property type="match status" value="1"/>
</dbReference>
<feature type="transmembrane region" description="Helical" evidence="5">
    <location>
        <begin position="400"/>
        <end position="419"/>
    </location>
</feature>